<sequence>MLGYPDSIVEDTGGTYSNRYVVEMSWQLTELGKTFTELVKTFTELEKHLPRSKSKEEACFSEEGLIGYSSNPEARIFPPVFVRRQKNSDDDDVPRRADDEADGAKRPKRSRGRGSLWVGSGPDCSLLSSWHWALIYGHNQSGHRQRSPSLAHHPLVVESRRTDRRAASSGCCLPFVDATKIGHRLRRRCTVPLALLFSTGSGNGYTSAFSTSEAMRRAHAPSKSRTTELHYSSYDAATGGPSVAAQSFFSNDKEASLWNDPTLQLIDLEDIFTGRDVYSMEEWCVQNGVERIEGIQLYTEDGADYG</sequence>
<organism evidence="2 3">
    <name type="scientific">Thalassiosira oceanica</name>
    <name type="common">Marine diatom</name>
    <dbReference type="NCBI Taxonomy" id="159749"/>
    <lineage>
        <taxon>Eukaryota</taxon>
        <taxon>Sar</taxon>
        <taxon>Stramenopiles</taxon>
        <taxon>Ochrophyta</taxon>
        <taxon>Bacillariophyta</taxon>
        <taxon>Coscinodiscophyceae</taxon>
        <taxon>Thalassiosirophycidae</taxon>
        <taxon>Thalassiosirales</taxon>
        <taxon>Thalassiosiraceae</taxon>
        <taxon>Thalassiosira</taxon>
    </lineage>
</organism>
<gene>
    <name evidence="2" type="ORF">THAOC_23487</name>
</gene>
<reference evidence="2 3" key="1">
    <citation type="journal article" date="2012" name="Genome Biol.">
        <title>Genome and low-iron response of an oceanic diatom adapted to chronic iron limitation.</title>
        <authorList>
            <person name="Lommer M."/>
            <person name="Specht M."/>
            <person name="Roy A.S."/>
            <person name="Kraemer L."/>
            <person name="Andreson R."/>
            <person name="Gutowska M.A."/>
            <person name="Wolf J."/>
            <person name="Bergner S.V."/>
            <person name="Schilhabel M.B."/>
            <person name="Klostermeier U.C."/>
            <person name="Beiko R.G."/>
            <person name="Rosenstiel P."/>
            <person name="Hippler M."/>
            <person name="Laroche J."/>
        </authorList>
    </citation>
    <scope>NUCLEOTIDE SEQUENCE [LARGE SCALE GENOMIC DNA]</scope>
    <source>
        <strain evidence="2 3">CCMP1005</strain>
    </source>
</reference>
<dbReference type="Proteomes" id="UP000266841">
    <property type="component" value="Unassembled WGS sequence"/>
</dbReference>
<evidence type="ECO:0000256" key="1">
    <source>
        <dbReference type="SAM" id="MobiDB-lite"/>
    </source>
</evidence>
<feature type="compositionally biased region" description="Basic and acidic residues" evidence="1">
    <location>
        <begin position="93"/>
        <end position="105"/>
    </location>
</feature>
<protein>
    <submittedName>
        <fullName evidence="2">Uncharacterized protein</fullName>
    </submittedName>
</protein>
<dbReference type="EMBL" id="AGNL01031016">
    <property type="protein sequence ID" value="EJK56596.1"/>
    <property type="molecule type" value="Genomic_DNA"/>
</dbReference>
<proteinExistence type="predicted"/>
<evidence type="ECO:0000313" key="3">
    <source>
        <dbReference type="Proteomes" id="UP000266841"/>
    </source>
</evidence>
<keyword evidence="3" id="KW-1185">Reference proteome</keyword>
<comment type="caution">
    <text evidence="2">The sequence shown here is derived from an EMBL/GenBank/DDBJ whole genome shotgun (WGS) entry which is preliminary data.</text>
</comment>
<feature type="non-terminal residue" evidence="2">
    <location>
        <position position="306"/>
    </location>
</feature>
<feature type="region of interest" description="Disordered" evidence="1">
    <location>
        <begin position="85"/>
        <end position="114"/>
    </location>
</feature>
<name>K0S6T0_THAOC</name>
<dbReference type="AlphaFoldDB" id="K0S6T0"/>
<accession>K0S6T0</accession>
<evidence type="ECO:0000313" key="2">
    <source>
        <dbReference type="EMBL" id="EJK56596.1"/>
    </source>
</evidence>